<accession>H1SGZ6</accession>
<proteinExistence type="predicted"/>
<sequence length="32" mass="3860">MYLIYPYASFYPAKLRRFVETMRRTVPATMVS</sequence>
<organism evidence="1 2">
    <name type="scientific">Cupriavidus basilensis OR16</name>
    <dbReference type="NCBI Taxonomy" id="1127483"/>
    <lineage>
        <taxon>Bacteria</taxon>
        <taxon>Pseudomonadati</taxon>
        <taxon>Pseudomonadota</taxon>
        <taxon>Betaproteobacteria</taxon>
        <taxon>Burkholderiales</taxon>
        <taxon>Burkholderiaceae</taxon>
        <taxon>Cupriavidus</taxon>
    </lineage>
</organism>
<dbReference type="AlphaFoldDB" id="H1SGZ6"/>
<evidence type="ECO:0000313" key="2">
    <source>
        <dbReference type="Proteomes" id="UP000005808"/>
    </source>
</evidence>
<reference evidence="1 2" key="1">
    <citation type="journal article" date="2012" name="J. Bacteriol.">
        <title>De Novo Genome Project of Cupriavidus basilensis OR16.</title>
        <authorList>
            <person name="Cserhati M."/>
            <person name="Kriszt B."/>
            <person name="Szoboszlay S."/>
            <person name="Toth A."/>
            <person name="Szabo I."/>
            <person name="Tancsics A."/>
            <person name="Nagy I."/>
            <person name="Horvath B."/>
            <person name="Nagy I."/>
            <person name="Kukolya J."/>
        </authorList>
    </citation>
    <scope>NUCLEOTIDE SEQUENCE [LARGE SCALE GENOMIC DNA]</scope>
    <source>
        <strain evidence="1 2">OR16</strain>
    </source>
</reference>
<name>H1SGZ6_9BURK</name>
<comment type="caution">
    <text evidence="1">The sequence shown here is derived from an EMBL/GenBank/DDBJ whole genome shotgun (WGS) entry which is preliminary data.</text>
</comment>
<evidence type="ECO:0000313" key="1">
    <source>
        <dbReference type="EMBL" id="EHP38187.1"/>
    </source>
</evidence>
<protein>
    <submittedName>
        <fullName evidence="1">LysR family transcriptional regulator</fullName>
    </submittedName>
</protein>
<dbReference type="EMBL" id="AHJE01000140">
    <property type="protein sequence ID" value="EHP38187.1"/>
    <property type="molecule type" value="Genomic_DNA"/>
</dbReference>
<gene>
    <name evidence="1" type="ORF">OR16_38439</name>
</gene>
<dbReference type="Proteomes" id="UP000005808">
    <property type="component" value="Unassembled WGS sequence"/>
</dbReference>